<feature type="transmembrane region" description="Helical" evidence="7">
    <location>
        <begin position="210"/>
        <end position="235"/>
    </location>
</feature>
<feature type="region of interest" description="Disordered" evidence="8">
    <location>
        <begin position="1"/>
        <end position="24"/>
    </location>
</feature>
<dbReference type="Pfam" id="PF00528">
    <property type="entry name" value="BPD_transp_1"/>
    <property type="match status" value="1"/>
</dbReference>
<gene>
    <name evidence="10" type="ORF">CLV49_2846</name>
</gene>
<evidence type="ECO:0000256" key="5">
    <source>
        <dbReference type="ARBA" id="ARBA00022989"/>
    </source>
</evidence>
<dbReference type="GO" id="GO:0055085">
    <property type="term" value="P:transmembrane transport"/>
    <property type="evidence" value="ECO:0007669"/>
    <property type="project" value="InterPro"/>
</dbReference>
<dbReference type="PANTHER" id="PTHR32243:SF18">
    <property type="entry name" value="INNER MEMBRANE ABC TRANSPORTER PERMEASE PROTEIN YCJP"/>
    <property type="match status" value="1"/>
</dbReference>
<feature type="transmembrane region" description="Helical" evidence="7">
    <location>
        <begin position="33"/>
        <end position="59"/>
    </location>
</feature>
<reference evidence="10 11" key="1">
    <citation type="submission" date="2018-03" db="EMBL/GenBank/DDBJ databases">
        <title>Genomic Encyclopedia of Archaeal and Bacterial Type Strains, Phase II (KMG-II): from individual species to whole genera.</title>
        <authorList>
            <person name="Goeker M."/>
        </authorList>
    </citation>
    <scope>NUCLEOTIDE SEQUENCE [LARGE SCALE GENOMIC DNA]</scope>
    <source>
        <strain evidence="10 11">DSM 21548</strain>
    </source>
</reference>
<keyword evidence="3" id="KW-1003">Cell membrane</keyword>
<feature type="transmembrane region" description="Helical" evidence="7">
    <location>
        <begin position="136"/>
        <end position="163"/>
    </location>
</feature>
<protein>
    <submittedName>
        <fullName evidence="10">Multiple sugar transport system permease protein</fullName>
    </submittedName>
</protein>
<dbReference type="Gene3D" id="1.10.3720.10">
    <property type="entry name" value="MetI-like"/>
    <property type="match status" value="1"/>
</dbReference>
<dbReference type="InterPro" id="IPR000515">
    <property type="entry name" value="MetI-like"/>
</dbReference>
<sequence length="304" mass="33910">MTTMLHQTVEPETAPRNDFGGTERKRAKARRRLLVKIGVLAALITGAFFAGAPVLWMLASSFKSNTEIFASPPVLVTENFSFDAYVTILTDPEKVRFFINSYVISLAVTALTLVVAILAAYAFSRFEFRFKRPLNILIVSVQAVPPITLLIPYFGLMVTLGLYNTYPGLILTYMVFTLPYAIIMMTGYFNTLPRELDEAVRVDGAGSMTALWRILVPISVPGIVSVGVYTFMIAWNEYLFALTLTKTQDMRTVPIGIQLLMGQHSYEWNEMMAMSILGSIPVLVLFLFFQRYFIGGLTSGSVKS</sequence>
<dbReference type="PROSITE" id="PS50928">
    <property type="entry name" value="ABC_TM1"/>
    <property type="match status" value="1"/>
</dbReference>
<dbReference type="CDD" id="cd06261">
    <property type="entry name" value="TM_PBP2"/>
    <property type="match status" value="1"/>
</dbReference>
<dbReference type="GO" id="GO:0005886">
    <property type="term" value="C:plasma membrane"/>
    <property type="evidence" value="ECO:0007669"/>
    <property type="project" value="UniProtKB-SubCell"/>
</dbReference>
<dbReference type="PANTHER" id="PTHR32243">
    <property type="entry name" value="MALTOSE TRANSPORT SYSTEM PERMEASE-RELATED"/>
    <property type="match status" value="1"/>
</dbReference>
<dbReference type="RefSeq" id="WP_243696551.1">
    <property type="nucleotide sequence ID" value="NZ_PYAU01000001.1"/>
</dbReference>
<name>A0A2P8GZ19_9MICO</name>
<evidence type="ECO:0000313" key="10">
    <source>
        <dbReference type="EMBL" id="PSL39212.1"/>
    </source>
</evidence>
<evidence type="ECO:0000313" key="11">
    <source>
        <dbReference type="Proteomes" id="UP000241203"/>
    </source>
</evidence>
<keyword evidence="2 7" id="KW-0813">Transport</keyword>
<dbReference type="InterPro" id="IPR035906">
    <property type="entry name" value="MetI-like_sf"/>
</dbReference>
<comment type="similarity">
    <text evidence="7">Belongs to the binding-protein-dependent transport system permease family.</text>
</comment>
<keyword evidence="10" id="KW-0762">Sugar transport</keyword>
<organism evidence="10 11">
    <name type="scientific">Labedella gwakjiensis</name>
    <dbReference type="NCBI Taxonomy" id="390269"/>
    <lineage>
        <taxon>Bacteria</taxon>
        <taxon>Bacillati</taxon>
        <taxon>Actinomycetota</taxon>
        <taxon>Actinomycetes</taxon>
        <taxon>Micrococcales</taxon>
        <taxon>Microbacteriaceae</taxon>
        <taxon>Labedella</taxon>
    </lineage>
</organism>
<evidence type="ECO:0000256" key="2">
    <source>
        <dbReference type="ARBA" id="ARBA00022448"/>
    </source>
</evidence>
<evidence type="ECO:0000256" key="3">
    <source>
        <dbReference type="ARBA" id="ARBA00022475"/>
    </source>
</evidence>
<keyword evidence="6 7" id="KW-0472">Membrane</keyword>
<feature type="transmembrane region" description="Helical" evidence="7">
    <location>
        <begin position="169"/>
        <end position="189"/>
    </location>
</feature>
<dbReference type="Proteomes" id="UP000241203">
    <property type="component" value="Unassembled WGS sequence"/>
</dbReference>
<comment type="caution">
    <text evidence="10">The sequence shown here is derived from an EMBL/GenBank/DDBJ whole genome shotgun (WGS) entry which is preliminary data.</text>
</comment>
<evidence type="ECO:0000256" key="4">
    <source>
        <dbReference type="ARBA" id="ARBA00022692"/>
    </source>
</evidence>
<evidence type="ECO:0000256" key="7">
    <source>
        <dbReference type="RuleBase" id="RU363032"/>
    </source>
</evidence>
<feature type="transmembrane region" description="Helical" evidence="7">
    <location>
        <begin position="271"/>
        <end position="289"/>
    </location>
</feature>
<dbReference type="EMBL" id="PYAU01000001">
    <property type="protein sequence ID" value="PSL39212.1"/>
    <property type="molecule type" value="Genomic_DNA"/>
</dbReference>
<comment type="subcellular location">
    <subcellularLocation>
        <location evidence="1 7">Cell membrane</location>
        <topology evidence="1 7">Multi-pass membrane protein</topology>
    </subcellularLocation>
</comment>
<evidence type="ECO:0000256" key="8">
    <source>
        <dbReference type="SAM" id="MobiDB-lite"/>
    </source>
</evidence>
<evidence type="ECO:0000256" key="6">
    <source>
        <dbReference type="ARBA" id="ARBA00023136"/>
    </source>
</evidence>
<evidence type="ECO:0000259" key="9">
    <source>
        <dbReference type="PROSITE" id="PS50928"/>
    </source>
</evidence>
<keyword evidence="5 7" id="KW-1133">Transmembrane helix</keyword>
<dbReference type="InterPro" id="IPR050901">
    <property type="entry name" value="BP-dep_ABC_trans_perm"/>
</dbReference>
<evidence type="ECO:0000256" key="1">
    <source>
        <dbReference type="ARBA" id="ARBA00004651"/>
    </source>
</evidence>
<accession>A0A2P8GZ19</accession>
<keyword evidence="4 7" id="KW-0812">Transmembrane</keyword>
<feature type="transmembrane region" description="Helical" evidence="7">
    <location>
        <begin position="102"/>
        <end position="124"/>
    </location>
</feature>
<dbReference type="AlphaFoldDB" id="A0A2P8GZ19"/>
<feature type="domain" description="ABC transmembrane type-1" evidence="9">
    <location>
        <begin position="98"/>
        <end position="289"/>
    </location>
</feature>
<proteinExistence type="inferred from homology"/>
<dbReference type="SUPFAM" id="SSF161098">
    <property type="entry name" value="MetI-like"/>
    <property type="match status" value="1"/>
</dbReference>